<dbReference type="InterPro" id="IPR001878">
    <property type="entry name" value="Znf_CCHC"/>
</dbReference>
<accession>A0A5S6RAH6</accession>
<dbReference type="Proteomes" id="UP000000763">
    <property type="component" value="Chromosome 4"/>
</dbReference>
<dbReference type="Gene3D" id="2.40.70.10">
    <property type="entry name" value="Acid Proteases"/>
    <property type="match status" value="1"/>
</dbReference>
<dbReference type="SUPFAM" id="SSF57756">
    <property type="entry name" value="Retrovirus zinc finger-like domains"/>
    <property type="match status" value="1"/>
</dbReference>
<dbReference type="AlphaFoldDB" id="A0A5S6RAH6"/>
<dbReference type="GO" id="GO:0008270">
    <property type="term" value="F:zinc ion binding"/>
    <property type="evidence" value="ECO:0007669"/>
    <property type="project" value="InterPro"/>
</dbReference>
<evidence type="ECO:0000313" key="5">
    <source>
        <dbReference type="Proteomes" id="UP000000763"/>
    </source>
</evidence>
<gene>
    <name evidence="3" type="ORF">OSJNBa0011K22.1</name>
    <name evidence="4" type="ORF">OSJNBa0011K22.20</name>
</gene>
<dbReference type="Pfam" id="PF08284">
    <property type="entry name" value="RVP_2"/>
    <property type="match status" value="1"/>
</dbReference>
<dbReference type="InterPro" id="IPR021109">
    <property type="entry name" value="Peptidase_aspartic_dom_sf"/>
</dbReference>
<evidence type="ECO:0000313" key="3">
    <source>
        <dbReference type="EMBL" id="CAE05219.3"/>
    </source>
</evidence>
<reference evidence="5" key="3">
    <citation type="journal article" date="2008" name="Nucleic Acids Res.">
        <title>The rice annotation project database (RAP-DB): 2008 update.</title>
        <authorList>
            <consortium name="The rice annotation project (RAP)"/>
        </authorList>
    </citation>
    <scope>GENOME REANNOTATION</scope>
    <source>
        <strain evidence="5">cv. Nipponbare</strain>
    </source>
</reference>
<name>A0A5S6RAH6_ORYSJ</name>
<dbReference type="Pfam" id="PF00098">
    <property type="entry name" value="zf-CCHC"/>
    <property type="match status" value="1"/>
</dbReference>
<proteinExistence type="predicted"/>
<reference evidence="5" key="2">
    <citation type="journal article" date="2005" name="Nature">
        <title>The map-based sequence of the rice genome.</title>
        <authorList>
            <consortium name="International rice genome sequencing project (IRGSP)"/>
            <person name="Matsumoto T."/>
            <person name="Wu J."/>
            <person name="Kanamori H."/>
            <person name="Katayose Y."/>
            <person name="Fujisawa M."/>
            <person name="Namiki N."/>
            <person name="Mizuno H."/>
            <person name="Yamamoto K."/>
            <person name="Antonio B.A."/>
            <person name="Baba T."/>
            <person name="Sakata K."/>
            <person name="Nagamura Y."/>
            <person name="Aoki H."/>
            <person name="Arikawa K."/>
            <person name="Arita K."/>
            <person name="Bito T."/>
            <person name="Chiden Y."/>
            <person name="Fujitsuka N."/>
            <person name="Fukunaka R."/>
            <person name="Hamada M."/>
            <person name="Harada C."/>
            <person name="Hayashi A."/>
            <person name="Hijishita S."/>
            <person name="Honda M."/>
            <person name="Hosokawa S."/>
            <person name="Ichikawa Y."/>
            <person name="Idonuma A."/>
            <person name="Iijima M."/>
            <person name="Ikeda M."/>
            <person name="Ikeno M."/>
            <person name="Ito K."/>
            <person name="Ito S."/>
            <person name="Ito T."/>
            <person name="Ito Y."/>
            <person name="Ito Y."/>
            <person name="Iwabuchi A."/>
            <person name="Kamiya K."/>
            <person name="Karasawa W."/>
            <person name="Kurita K."/>
            <person name="Katagiri S."/>
            <person name="Kikuta A."/>
            <person name="Kobayashi H."/>
            <person name="Kobayashi N."/>
            <person name="Machita K."/>
            <person name="Maehara T."/>
            <person name="Masukawa M."/>
            <person name="Mizubayashi T."/>
            <person name="Mukai Y."/>
            <person name="Nagasaki H."/>
            <person name="Nagata Y."/>
            <person name="Naito S."/>
            <person name="Nakashima M."/>
            <person name="Nakama Y."/>
            <person name="Nakamichi Y."/>
            <person name="Nakamura M."/>
            <person name="Meguro A."/>
            <person name="Negishi M."/>
            <person name="Ohta I."/>
            <person name="Ohta T."/>
            <person name="Okamoto M."/>
            <person name="Ono N."/>
            <person name="Saji S."/>
            <person name="Sakaguchi M."/>
            <person name="Sakai K."/>
            <person name="Shibata M."/>
            <person name="Shimokawa T."/>
            <person name="Song J."/>
            <person name="Takazaki Y."/>
            <person name="Terasawa K."/>
            <person name="Tsugane M."/>
            <person name="Tsuji K."/>
            <person name="Ueda S."/>
            <person name="Waki K."/>
            <person name="Yamagata H."/>
            <person name="Yamamoto M."/>
            <person name="Yamamoto S."/>
            <person name="Yamane H."/>
            <person name="Yoshiki S."/>
            <person name="Yoshihara R."/>
            <person name="Yukawa K."/>
            <person name="Zhong H."/>
            <person name="Yano M."/>
            <person name="Yuan Q."/>
            <person name="Ouyang S."/>
            <person name="Liu J."/>
            <person name="Jones K.M."/>
            <person name="Gansberger K."/>
            <person name="Moffat K."/>
            <person name="Hill J."/>
            <person name="Bera J."/>
            <person name="Fadrosh D."/>
            <person name="Jin S."/>
            <person name="Johri S."/>
            <person name="Kim M."/>
            <person name="Overton L."/>
            <person name="Reardon M."/>
            <person name="Tsitrin T."/>
            <person name="Vuong H."/>
            <person name="Weaver B."/>
            <person name="Ciecko A."/>
            <person name="Tallon L."/>
            <person name="Jackson J."/>
            <person name="Pai G."/>
            <person name="Aken S.V."/>
            <person name="Utterback T."/>
            <person name="Reidmuller S."/>
            <person name="Feldblyum T."/>
            <person name="Hsiao J."/>
            <person name="Zismann V."/>
            <person name="Iobst S."/>
            <person name="de Vazeille A.R."/>
            <person name="Buell C.R."/>
            <person name="Ying K."/>
            <person name="Li Y."/>
            <person name="Lu T."/>
            <person name="Huang Y."/>
            <person name="Zhao Q."/>
            <person name="Feng Q."/>
            <person name="Zhang L."/>
            <person name="Zhu J."/>
            <person name="Weng Q."/>
            <person name="Mu J."/>
            <person name="Lu Y."/>
            <person name="Fan D."/>
            <person name="Liu Y."/>
            <person name="Guan J."/>
            <person name="Zhang Y."/>
            <person name="Yu S."/>
            <person name="Liu X."/>
            <person name="Zhang Y."/>
            <person name="Hong G."/>
            <person name="Han B."/>
            <person name="Choisne N."/>
            <person name="Demange N."/>
            <person name="Orjeda G."/>
            <person name="Samain S."/>
            <person name="Cattolico L."/>
            <person name="Pelletier E."/>
            <person name="Couloux A."/>
            <person name="Segurens B."/>
            <person name="Wincker P."/>
            <person name="D'Hont A."/>
            <person name="Scarpelli C."/>
            <person name="Weissenbach J."/>
            <person name="Salanoubat M."/>
            <person name="Quetier F."/>
            <person name="Yu Y."/>
            <person name="Kim H.R."/>
            <person name="Rambo T."/>
            <person name="Currie J."/>
            <person name="Collura K."/>
            <person name="Luo M."/>
            <person name="Yang T."/>
            <person name="Ammiraju J.S.S."/>
            <person name="Engler F."/>
            <person name="Soderlund C."/>
            <person name="Wing R.A."/>
            <person name="Palmer L.E."/>
            <person name="de la Bastide M."/>
            <person name="Spiegel L."/>
            <person name="Nascimento L."/>
            <person name="Zutavern T."/>
            <person name="O'Shaughnessy A."/>
            <person name="Dike S."/>
            <person name="Dedhia N."/>
            <person name="Preston R."/>
            <person name="Balija V."/>
            <person name="McCombie W.R."/>
            <person name="Chow T."/>
            <person name="Chen H."/>
            <person name="Chung M."/>
            <person name="Chen C."/>
            <person name="Shaw J."/>
            <person name="Wu H."/>
            <person name="Hsiao K."/>
            <person name="Chao Y."/>
            <person name="Chu M."/>
            <person name="Cheng C."/>
            <person name="Hour A."/>
            <person name="Lee P."/>
            <person name="Lin S."/>
            <person name="Lin Y."/>
            <person name="Liou J."/>
            <person name="Liu S."/>
            <person name="Hsing Y."/>
            <person name="Raghuvanshi S."/>
            <person name="Mohanty A."/>
            <person name="Bharti A.K."/>
            <person name="Gaur A."/>
            <person name="Gupta V."/>
            <person name="Kumar D."/>
            <person name="Ravi V."/>
            <person name="Vij S."/>
            <person name="Kapur A."/>
            <person name="Khurana P."/>
            <person name="Khurana P."/>
            <person name="Khurana J.P."/>
            <person name="Tyagi A.K."/>
            <person name="Gaikwad K."/>
            <person name="Singh A."/>
            <person name="Dalal V."/>
            <person name="Srivastava S."/>
            <person name="Dixit A."/>
            <person name="Pal A.K."/>
            <person name="Ghazi I.A."/>
            <person name="Yadav M."/>
            <person name="Pandit A."/>
            <person name="Bhargava A."/>
            <person name="Sureshbabu K."/>
            <person name="Batra K."/>
            <person name="Sharma T.R."/>
            <person name="Mohapatra T."/>
            <person name="Singh N.K."/>
            <person name="Messing J."/>
            <person name="Nelson A.B."/>
            <person name="Fuks G."/>
            <person name="Kavchok S."/>
            <person name="Keizer G."/>
            <person name="Linton E."/>
            <person name="Llaca V."/>
            <person name="Song R."/>
            <person name="Tanyolac B."/>
            <person name="Young S."/>
            <person name="Ho-Il K."/>
            <person name="Hahn J.H."/>
            <person name="Sangsakoo G."/>
            <person name="Vanavichit A."/>
            <person name="de Mattos Luiz.A.T."/>
            <person name="Zimmer P.D."/>
            <person name="Malone G."/>
            <person name="Dellagostin O."/>
            <person name="de Oliveira A.C."/>
            <person name="Bevan M."/>
            <person name="Bancroft I."/>
            <person name="Minx P."/>
            <person name="Cordum H."/>
            <person name="Wilson R."/>
            <person name="Cheng Z."/>
            <person name="Jin W."/>
            <person name="Jiang J."/>
            <person name="Leong S.A."/>
            <person name="Iwama H."/>
            <person name="Gojobori T."/>
            <person name="Itoh T."/>
            <person name="Niimura Y."/>
            <person name="Fujii Y."/>
            <person name="Habara T."/>
            <person name="Sakai H."/>
            <person name="Sato Y."/>
            <person name="Wilson G."/>
            <person name="Kumar K."/>
            <person name="McCouch S."/>
            <person name="Juretic N."/>
            <person name="Hoen D."/>
            <person name="Wright S."/>
            <person name="Bruskiewich R."/>
            <person name="Bureau T."/>
            <person name="Miyao A."/>
            <person name="Hirochika H."/>
            <person name="Nishikawa T."/>
            <person name="Kadowaki K."/>
            <person name="Sugiura M."/>
            <person name="Burr B."/>
            <person name="Sasaki T."/>
        </authorList>
    </citation>
    <scope>NUCLEOTIDE SEQUENCE [LARGE SCALE GENOMIC DNA]</scope>
    <source>
        <strain evidence="5">cv. Nipponbare</strain>
    </source>
</reference>
<feature type="compositionally biased region" description="Polar residues" evidence="1">
    <location>
        <begin position="83"/>
        <end position="92"/>
    </location>
</feature>
<organism evidence="3 5">
    <name type="scientific">Oryza sativa subsp. japonica</name>
    <name type="common">Rice</name>
    <dbReference type="NCBI Taxonomy" id="39947"/>
    <lineage>
        <taxon>Eukaryota</taxon>
        <taxon>Viridiplantae</taxon>
        <taxon>Streptophyta</taxon>
        <taxon>Embryophyta</taxon>
        <taxon>Tracheophyta</taxon>
        <taxon>Spermatophyta</taxon>
        <taxon>Magnoliopsida</taxon>
        <taxon>Liliopsida</taxon>
        <taxon>Poales</taxon>
        <taxon>Poaceae</taxon>
        <taxon>BOP clade</taxon>
        <taxon>Oryzoideae</taxon>
        <taxon>Oryzeae</taxon>
        <taxon>Oryzinae</taxon>
        <taxon>Oryza</taxon>
        <taxon>Oryza sativa</taxon>
    </lineage>
</organism>
<dbReference type="EMBL" id="AL731644">
    <property type="protein sequence ID" value="CAE05237.1"/>
    <property type="molecule type" value="Genomic_DNA"/>
</dbReference>
<reference evidence="3" key="1">
    <citation type="journal article" date="2002" name="Nature">
        <title>Sequence and analysis of rice chromosome 4.</title>
        <authorList>
            <person name="Feng Q."/>
            <person name="Zhang Y."/>
            <person name="Hao P."/>
            <person name="Wang S."/>
            <person name="Fu G."/>
            <person name="Huang Y."/>
            <person name="Li Y."/>
            <person name="Zhu J."/>
            <person name="Liu Y."/>
            <person name="Hu X."/>
            <person name="Jia P."/>
            <person name="Zhang Y."/>
            <person name="Zhao Q."/>
            <person name="Ying K."/>
            <person name="Yu S."/>
            <person name="Tang Y."/>
            <person name="Weng Q."/>
            <person name="Zhang L."/>
            <person name="Lu Y."/>
            <person name="Mu J."/>
            <person name="Lu Y."/>
            <person name="Zhang L.S."/>
            <person name="Yu Z."/>
            <person name="Fan D."/>
            <person name="Liu X."/>
            <person name="Lu T."/>
            <person name="Li C."/>
            <person name="Wu Y."/>
            <person name="Sun T."/>
            <person name="Lei H."/>
            <person name="Li T."/>
            <person name="Hu H."/>
            <person name="Guan J."/>
            <person name="Wu M."/>
            <person name="Zhang R."/>
            <person name="Zhou B."/>
            <person name="Chen Z."/>
            <person name="Chen L."/>
            <person name="Jin Z."/>
            <person name="Wang R."/>
            <person name="Yin H."/>
            <person name="Cai Z."/>
            <person name="Ren S."/>
            <person name="Lv G."/>
            <person name="Gu W."/>
            <person name="Zhu G."/>
            <person name="Tu Y."/>
            <person name="Jia J."/>
            <person name="Zhang Y."/>
            <person name="Chen J."/>
            <person name="Kang H."/>
            <person name="Chen X."/>
            <person name="Shao C."/>
            <person name="Sun Y."/>
            <person name="Hu Q."/>
            <person name="Zhang X."/>
            <person name="Zhang W."/>
            <person name="Wang L."/>
            <person name="Ding C."/>
            <person name="Sheng H."/>
            <person name="Gu J."/>
            <person name="Chen S."/>
            <person name="Ni L."/>
            <person name="Zhu F."/>
            <person name="Chen W."/>
            <person name="Lan L."/>
            <person name="Lai Y."/>
            <person name="Cheng Z."/>
            <person name="Gu M."/>
            <person name="Jiang J."/>
            <person name="Li J."/>
            <person name="Hong G."/>
            <person name="Xue Y."/>
            <person name="Han B."/>
        </authorList>
    </citation>
    <scope>NUCLEOTIDE SEQUENCE</scope>
</reference>
<feature type="region of interest" description="Disordered" evidence="1">
    <location>
        <begin position="57"/>
        <end position="100"/>
    </location>
</feature>
<protein>
    <submittedName>
        <fullName evidence="3">OSJNBa0011K22.1 protein</fullName>
    </submittedName>
    <submittedName>
        <fullName evidence="4">OSJNBa0011K22.20 protein</fullName>
    </submittedName>
</protein>
<dbReference type="InterPro" id="IPR036875">
    <property type="entry name" value="Znf_CCHC_sf"/>
</dbReference>
<feature type="domain" description="CCHC-type" evidence="2">
    <location>
        <begin position="102"/>
        <end position="113"/>
    </location>
</feature>
<evidence type="ECO:0000259" key="2">
    <source>
        <dbReference type="Pfam" id="PF00098"/>
    </source>
</evidence>
<evidence type="ECO:0000256" key="1">
    <source>
        <dbReference type="SAM" id="MobiDB-lite"/>
    </source>
</evidence>
<sequence length="188" mass="21208">MTVTEYLHEFNRLARYAPEDVRTDAERWEKFLAAQWSNYYDCQHNGPTTMIVRQHRPYQPGNFSQGNSGNQNNRNPVPRPPMEQSQASQPQQPKELGGKPLTCFNCGDPGHFAEIQVSPFLANLILVECKDLDVILGMDWLTKHNGVIDCASRTVTLVNGKGEVVVMQSPLTQKKGVSLNQVESEHQE</sequence>
<dbReference type="GO" id="GO:0003676">
    <property type="term" value="F:nucleic acid binding"/>
    <property type="evidence" value="ECO:0007669"/>
    <property type="project" value="InterPro"/>
</dbReference>
<evidence type="ECO:0000313" key="4">
    <source>
        <dbReference type="EMBL" id="CAE05237.1"/>
    </source>
</evidence>
<feature type="compositionally biased region" description="Low complexity" evidence="1">
    <location>
        <begin position="59"/>
        <end position="76"/>
    </location>
</feature>
<dbReference type="EMBL" id="AL731644">
    <property type="protein sequence ID" value="CAE05219.3"/>
    <property type="molecule type" value="Genomic_DNA"/>
</dbReference>